<dbReference type="InterPro" id="IPR031856">
    <property type="entry name" value="YdaS_toxin-like"/>
</dbReference>
<dbReference type="EMBL" id="CP014782">
    <property type="protein sequence ID" value="AQS40219.1"/>
    <property type="molecule type" value="Genomic_DNA"/>
</dbReference>
<evidence type="ECO:0000313" key="2">
    <source>
        <dbReference type="Proteomes" id="UP000189545"/>
    </source>
</evidence>
<protein>
    <recommendedName>
        <fullName evidence="3">Helix-turn-helix domain</fullName>
    </recommendedName>
</protein>
<dbReference type="AlphaFoldDB" id="A0A1S6HXI6"/>
<keyword evidence="2" id="KW-1185">Reference proteome</keyword>
<reference evidence="1 2" key="1">
    <citation type="submission" date="2016-03" db="EMBL/GenBank/DDBJ databases">
        <title>Complete genome sequence of Shewanella psychrophila WP2, a deep sea bacterium isolated from west Pacific sediment.</title>
        <authorList>
            <person name="Xu G."/>
            <person name="Jian H."/>
        </authorList>
    </citation>
    <scope>NUCLEOTIDE SEQUENCE [LARGE SCALE GENOMIC DNA]</scope>
    <source>
        <strain evidence="1 2">WP2</strain>
    </source>
</reference>
<dbReference type="RefSeq" id="WP_149027359.1">
    <property type="nucleotide sequence ID" value="NZ_CP014782.1"/>
</dbReference>
<dbReference type="InterPro" id="IPR010982">
    <property type="entry name" value="Lambda_DNA-bd_dom_sf"/>
</dbReference>
<dbReference type="Pfam" id="PF15943">
    <property type="entry name" value="YdaS_toxin"/>
    <property type="match status" value="1"/>
</dbReference>
<dbReference type="KEGG" id="spsw:Sps_05150"/>
<dbReference type="STRING" id="225848.Sps_05150"/>
<gene>
    <name evidence="1" type="ORF">Sps_05150</name>
</gene>
<dbReference type="GO" id="GO:0003677">
    <property type="term" value="F:DNA binding"/>
    <property type="evidence" value="ECO:0007669"/>
    <property type="project" value="InterPro"/>
</dbReference>
<organism evidence="1 2">
    <name type="scientific">Shewanella psychrophila</name>
    <dbReference type="NCBI Taxonomy" id="225848"/>
    <lineage>
        <taxon>Bacteria</taxon>
        <taxon>Pseudomonadati</taxon>
        <taxon>Pseudomonadota</taxon>
        <taxon>Gammaproteobacteria</taxon>
        <taxon>Alteromonadales</taxon>
        <taxon>Shewanellaceae</taxon>
        <taxon>Shewanella</taxon>
    </lineage>
</organism>
<dbReference type="Proteomes" id="UP000189545">
    <property type="component" value="Chromosome"/>
</dbReference>
<dbReference type="Gene3D" id="1.10.260.40">
    <property type="entry name" value="lambda repressor-like DNA-binding domains"/>
    <property type="match status" value="1"/>
</dbReference>
<dbReference type="OrthoDB" id="6372288at2"/>
<evidence type="ECO:0000313" key="1">
    <source>
        <dbReference type="EMBL" id="AQS40219.1"/>
    </source>
</evidence>
<proteinExistence type="predicted"/>
<evidence type="ECO:0008006" key="3">
    <source>
        <dbReference type="Google" id="ProtNLM"/>
    </source>
</evidence>
<accession>A0A1S6HXI6</accession>
<sequence>MSLKKYYDSLSRPERSAFILRLESVLNKSEASVRSYINGHRTIQAQDVRKIVEVTHGGVLEYQLRPDVYPIPGEAICS</sequence>
<name>A0A1S6HXI6_9GAMM</name>